<dbReference type="Pfam" id="PF00379">
    <property type="entry name" value="Chitin_bind_4"/>
    <property type="match status" value="1"/>
</dbReference>
<reference evidence="4 5" key="1">
    <citation type="journal article" date="2007" name="Nature">
        <title>Evolution of genes and genomes on the Drosophila phylogeny.</title>
        <authorList>
            <consortium name="Drosophila 12 Genomes Consortium"/>
            <person name="Clark A.G."/>
            <person name="Eisen M.B."/>
            <person name="Smith D.R."/>
            <person name="Bergman C.M."/>
            <person name="Oliver B."/>
            <person name="Markow T.A."/>
            <person name="Kaufman T.C."/>
            <person name="Kellis M."/>
            <person name="Gelbart W."/>
            <person name="Iyer V.N."/>
            <person name="Pollard D.A."/>
            <person name="Sackton T.B."/>
            <person name="Larracuente A.M."/>
            <person name="Singh N.D."/>
            <person name="Abad J.P."/>
            <person name="Abt D.N."/>
            <person name="Adryan B."/>
            <person name="Aguade M."/>
            <person name="Akashi H."/>
            <person name="Anderson W.W."/>
            <person name="Aquadro C.F."/>
            <person name="Ardell D.H."/>
            <person name="Arguello R."/>
            <person name="Artieri C.G."/>
            <person name="Barbash D.A."/>
            <person name="Barker D."/>
            <person name="Barsanti P."/>
            <person name="Batterham P."/>
            <person name="Batzoglou S."/>
            <person name="Begun D."/>
            <person name="Bhutkar A."/>
            <person name="Blanco E."/>
            <person name="Bosak S.A."/>
            <person name="Bradley R.K."/>
            <person name="Brand A.D."/>
            <person name="Brent M.R."/>
            <person name="Brooks A.N."/>
            <person name="Brown R.H."/>
            <person name="Butlin R.K."/>
            <person name="Caggese C."/>
            <person name="Calvi B.R."/>
            <person name="Bernardo de Carvalho A."/>
            <person name="Caspi A."/>
            <person name="Castrezana S."/>
            <person name="Celniker S.E."/>
            <person name="Chang J.L."/>
            <person name="Chapple C."/>
            <person name="Chatterji S."/>
            <person name="Chinwalla A."/>
            <person name="Civetta A."/>
            <person name="Clifton S.W."/>
            <person name="Comeron J.M."/>
            <person name="Costello J.C."/>
            <person name="Coyne J.A."/>
            <person name="Daub J."/>
            <person name="David R.G."/>
            <person name="Delcher A.L."/>
            <person name="Delehaunty K."/>
            <person name="Do C.B."/>
            <person name="Ebling H."/>
            <person name="Edwards K."/>
            <person name="Eickbush T."/>
            <person name="Evans J.D."/>
            <person name="Filipski A."/>
            <person name="Findeiss S."/>
            <person name="Freyhult E."/>
            <person name="Fulton L."/>
            <person name="Fulton R."/>
            <person name="Garcia A.C."/>
            <person name="Gardiner A."/>
            <person name="Garfield D.A."/>
            <person name="Garvin B.E."/>
            <person name="Gibson G."/>
            <person name="Gilbert D."/>
            <person name="Gnerre S."/>
            <person name="Godfrey J."/>
            <person name="Good R."/>
            <person name="Gotea V."/>
            <person name="Gravely B."/>
            <person name="Greenberg A.J."/>
            <person name="Griffiths-Jones S."/>
            <person name="Gross S."/>
            <person name="Guigo R."/>
            <person name="Gustafson E.A."/>
            <person name="Haerty W."/>
            <person name="Hahn M.W."/>
            <person name="Halligan D.L."/>
            <person name="Halpern A.L."/>
            <person name="Halter G.M."/>
            <person name="Han M.V."/>
            <person name="Heger A."/>
            <person name="Hillier L."/>
            <person name="Hinrichs A.S."/>
            <person name="Holmes I."/>
            <person name="Hoskins R.A."/>
            <person name="Hubisz M.J."/>
            <person name="Hultmark D."/>
            <person name="Huntley M.A."/>
            <person name="Jaffe D.B."/>
            <person name="Jagadeeshan S."/>
            <person name="Jeck W.R."/>
            <person name="Johnson J."/>
            <person name="Jones C.D."/>
            <person name="Jordan W.C."/>
            <person name="Karpen G.H."/>
            <person name="Kataoka E."/>
            <person name="Keightley P.D."/>
            <person name="Kheradpour P."/>
            <person name="Kirkness E.F."/>
            <person name="Koerich L.B."/>
            <person name="Kristiansen K."/>
            <person name="Kudrna D."/>
            <person name="Kulathinal R.J."/>
            <person name="Kumar S."/>
            <person name="Kwok R."/>
            <person name="Lander E."/>
            <person name="Langley C.H."/>
            <person name="Lapoint R."/>
            <person name="Lazzaro B.P."/>
            <person name="Lee S.J."/>
            <person name="Levesque L."/>
            <person name="Li R."/>
            <person name="Lin C.F."/>
            <person name="Lin M.F."/>
            <person name="Lindblad-Toh K."/>
            <person name="Llopart A."/>
            <person name="Long M."/>
            <person name="Low L."/>
            <person name="Lozovsky E."/>
            <person name="Lu J."/>
            <person name="Luo M."/>
            <person name="Machado C.A."/>
            <person name="Makalowski W."/>
            <person name="Marzo M."/>
            <person name="Matsuda M."/>
            <person name="Matzkin L."/>
            <person name="McAllister B."/>
            <person name="McBride C.S."/>
            <person name="McKernan B."/>
            <person name="McKernan K."/>
            <person name="Mendez-Lago M."/>
            <person name="Minx P."/>
            <person name="Mollenhauer M.U."/>
            <person name="Montooth K."/>
            <person name="Mount S.M."/>
            <person name="Mu X."/>
            <person name="Myers E."/>
            <person name="Negre B."/>
            <person name="Newfeld S."/>
            <person name="Nielsen R."/>
            <person name="Noor M.A."/>
            <person name="O'Grady P."/>
            <person name="Pachter L."/>
            <person name="Papaceit M."/>
            <person name="Parisi M.J."/>
            <person name="Parisi M."/>
            <person name="Parts L."/>
            <person name="Pedersen J.S."/>
            <person name="Pesole G."/>
            <person name="Phillippy A.M."/>
            <person name="Ponting C.P."/>
            <person name="Pop M."/>
            <person name="Porcelli D."/>
            <person name="Powell J.R."/>
            <person name="Prohaska S."/>
            <person name="Pruitt K."/>
            <person name="Puig M."/>
            <person name="Quesneville H."/>
            <person name="Ram K.R."/>
            <person name="Rand D."/>
            <person name="Rasmussen M.D."/>
            <person name="Reed L.K."/>
            <person name="Reenan R."/>
            <person name="Reily A."/>
            <person name="Remington K.A."/>
            <person name="Rieger T.T."/>
            <person name="Ritchie M.G."/>
            <person name="Robin C."/>
            <person name="Rogers Y.H."/>
            <person name="Rohde C."/>
            <person name="Rozas J."/>
            <person name="Rubenfield M.J."/>
            <person name="Ruiz A."/>
            <person name="Russo S."/>
            <person name="Salzberg S.L."/>
            <person name="Sanchez-Gracia A."/>
            <person name="Saranga D.J."/>
            <person name="Sato H."/>
            <person name="Schaeffer S.W."/>
            <person name="Schatz M.C."/>
            <person name="Schlenke T."/>
            <person name="Schwartz R."/>
            <person name="Segarra C."/>
            <person name="Singh R.S."/>
            <person name="Sirot L."/>
            <person name="Sirota M."/>
            <person name="Sisneros N.B."/>
            <person name="Smith C.D."/>
            <person name="Smith T.F."/>
            <person name="Spieth J."/>
            <person name="Stage D.E."/>
            <person name="Stark A."/>
            <person name="Stephan W."/>
            <person name="Strausberg R.L."/>
            <person name="Strempel S."/>
            <person name="Sturgill D."/>
            <person name="Sutton G."/>
            <person name="Sutton G.G."/>
            <person name="Tao W."/>
            <person name="Teichmann S."/>
            <person name="Tobari Y.N."/>
            <person name="Tomimura Y."/>
            <person name="Tsolas J.M."/>
            <person name="Valente V.L."/>
            <person name="Venter E."/>
            <person name="Venter J.C."/>
            <person name="Vicario S."/>
            <person name="Vieira F.G."/>
            <person name="Vilella A.J."/>
            <person name="Villasante A."/>
            <person name="Walenz B."/>
            <person name="Wang J."/>
            <person name="Wasserman M."/>
            <person name="Watts T."/>
            <person name="Wilson D."/>
            <person name="Wilson R.K."/>
            <person name="Wing R.A."/>
            <person name="Wolfner M.F."/>
            <person name="Wong A."/>
            <person name="Wong G.K."/>
            <person name="Wu C.I."/>
            <person name="Wu G."/>
            <person name="Yamamoto D."/>
            <person name="Yang H.P."/>
            <person name="Yang S.P."/>
            <person name="Yorke J.A."/>
            <person name="Yoshida K."/>
            <person name="Zdobnov E."/>
            <person name="Zhang P."/>
            <person name="Zhang Y."/>
            <person name="Zimin A.V."/>
            <person name="Baldwin J."/>
            <person name="Abdouelleil A."/>
            <person name="Abdulkadir J."/>
            <person name="Abebe A."/>
            <person name="Abera B."/>
            <person name="Abreu J."/>
            <person name="Acer S.C."/>
            <person name="Aftuck L."/>
            <person name="Alexander A."/>
            <person name="An P."/>
            <person name="Anderson E."/>
            <person name="Anderson S."/>
            <person name="Arachi H."/>
            <person name="Azer M."/>
            <person name="Bachantsang P."/>
            <person name="Barry A."/>
            <person name="Bayul T."/>
            <person name="Berlin A."/>
            <person name="Bessette D."/>
            <person name="Bloom T."/>
            <person name="Blye J."/>
            <person name="Boguslavskiy L."/>
            <person name="Bonnet C."/>
            <person name="Boukhgalter B."/>
            <person name="Bourzgui I."/>
            <person name="Brown A."/>
            <person name="Cahill P."/>
            <person name="Channer S."/>
            <person name="Cheshatsang Y."/>
            <person name="Chuda L."/>
            <person name="Citroen M."/>
            <person name="Collymore A."/>
            <person name="Cooke P."/>
            <person name="Costello M."/>
            <person name="D'Aco K."/>
            <person name="Daza R."/>
            <person name="De Haan G."/>
            <person name="DeGray S."/>
            <person name="DeMaso C."/>
            <person name="Dhargay N."/>
            <person name="Dooley K."/>
            <person name="Dooley E."/>
            <person name="Doricent M."/>
            <person name="Dorje P."/>
            <person name="Dorjee K."/>
            <person name="Dupes A."/>
            <person name="Elong R."/>
            <person name="Falk J."/>
            <person name="Farina A."/>
            <person name="Faro S."/>
            <person name="Ferguson D."/>
            <person name="Fisher S."/>
            <person name="Foley C.D."/>
            <person name="Franke A."/>
            <person name="Friedrich D."/>
            <person name="Gadbois L."/>
            <person name="Gearin G."/>
            <person name="Gearin C.R."/>
            <person name="Giannoukos G."/>
            <person name="Goode T."/>
            <person name="Graham J."/>
            <person name="Grandbois E."/>
            <person name="Grewal S."/>
            <person name="Gyaltsen K."/>
            <person name="Hafez N."/>
            <person name="Hagos B."/>
            <person name="Hall J."/>
            <person name="Henson C."/>
            <person name="Hollinger A."/>
            <person name="Honan T."/>
            <person name="Huard M.D."/>
            <person name="Hughes L."/>
            <person name="Hurhula B."/>
            <person name="Husby M.E."/>
            <person name="Kamat A."/>
            <person name="Kanga B."/>
            <person name="Kashin S."/>
            <person name="Khazanovich D."/>
            <person name="Kisner P."/>
            <person name="Lance K."/>
            <person name="Lara M."/>
            <person name="Lee W."/>
            <person name="Lennon N."/>
            <person name="Letendre F."/>
            <person name="LeVine R."/>
            <person name="Lipovsky A."/>
            <person name="Liu X."/>
            <person name="Liu J."/>
            <person name="Liu S."/>
            <person name="Lokyitsang T."/>
            <person name="Lokyitsang Y."/>
            <person name="Lubonja R."/>
            <person name="Lui A."/>
            <person name="MacDonald P."/>
            <person name="Magnisalis V."/>
            <person name="Maru K."/>
            <person name="Matthews C."/>
            <person name="McCusker W."/>
            <person name="McDonough S."/>
            <person name="Mehta T."/>
            <person name="Meldrim J."/>
            <person name="Meneus L."/>
            <person name="Mihai O."/>
            <person name="Mihalev A."/>
            <person name="Mihova T."/>
            <person name="Mittelman R."/>
            <person name="Mlenga V."/>
            <person name="Montmayeur A."/>
            <person name="Mulrain L."/>
            <person name="Navidi A."/>
            <person name="Naylor J."/>
            <person name="Negash T."/>
            <person name="Nguyen T."/>
            <person name="Nguyen N."/>
            <person name="Nicol R."/>
            <person name="Norbu C."/>
            <person name="Norbu N."/>
            <person name="Novod N."/>
            <person name="O'Neill B."/>
            <person name="Osman S."/>
            <person name="Markiewicz E."/>
            <person name="Oyono O.L."/>
            <person name="Patti C."/>
            <person name="Phunkhang P."/>
            <person name="Pierre F."/>
            <person name="Priest M."/>
            <person name="Raghuraman S."/>
            <person name="Rege F."/>
            <person name="Reyes R."/>
            <person name="Rise C."/>
            <person name="Rogov P."/>
            <person name="Ross K."/>
            <person name="Ryan E."/>
            <person name="Settipalli S."/>
            <person name="Shea T."/>
            <person name="Sherpa N."/>
            <person name="Shi L."/>
            <person name="Shih D."/>
            <person name="Sparrow T."/>
            <person name="Spaulding J."/>
            <person name="Stalker J."/>
            <person name="Stange-Thomann N."/>
            <person name="Stavropoulos S."/>
            <person name="Stone C."/>
            <person name="Strader C."/>
            <person name="Tesfaye S."/>
            <person name="Thomson T."/>
            <person name="Thoulutsang Y."/>
            <person name="Thoulutsang D."/>
            <person name="Topham K."/>
            <person name="Topping I."/>
            <person name="Tsamla T."/>
            <person name="Vassiliev H."/>
            <person name="Vo A."/>
            <person name="Wangchuk T."/>
            <person name="Wangdi T."/>
            <person name="Weiand M."/>
            <person name="Wilkinson J."/>
            <person name="Wilson A."/>
            <person name="Yadav S."/>
            <person name="Young G."/>
            <person name="Yu Q."/>
            <person name="Zembek L."/>
            <person name="Zhong D."/>
            <person name="Zimmer A."/>
            <person name="Zwirko Z."/>
            <person name="Jaffe D.B."/>
            <person name="Alvarez P."/>
            <person name="Brockman W."/>
            <person name="Butler J."/>
            <person name="Chin C."/>
            <person name="Gnerre S."/>
            <person name="Grabherr M."/>
            <person name="Kleber M."/>
            <person name="Mauceli E."/>
            <person name="MacCallum I."/>
        </authorList>
    </citation>
    <scope>NUCLEOTIDE SEQUENCE [LARGE SCALE GENOMIC DNA]</scope>
    <source>
        <strain evidence="4 5">TSC#14021-0224.01</strain>
    </source>
</reference>
<dbReference type="InterPro" id="IPR031311">
    <property type="entry name" value="CHIT_BIND_RR_consensus"/>
</dbReference>
<dbReference type="AlphaFoldDB" id="B3NEC9"/>
<sequence length="145" mass="15901">MLKIPIPKPLFQIIVSLALCLAVVLSAPVNHVTSTTQPPVAILESSHEKHEDGSYNFSYLGEDGTHRREEAVVRNQGTENEYLEISGSYSYFDANGQEVTVTYKADDHGFVPEGGAILPQISLAAKLVSEQVSQPDLDYFKPPKV</sequence>
<dbReference type="PROSITE" id="PS00233">
    <property type="entry name" value="CHIT_BIND_RR_1"/>
    <property type="match status" value="1"/>
</dbReference>
<evidence type="ECO:0000256" key="3">
    <source>
        <dbReference type="SAM" id="SignalP"/>
    </source>
</evidence>
<dbReference type="GO" id="GO:0008010">
    <property type="term" value="F:structural constituent of chitin-based larval cuticle"/>
    <property type="evidence" value="ECO:0007669"/>
    <property type="project" value="TreeGrafter"/>
</dbReference>
<dbReference type="PRINTS" id="PR00947">
    <property type="entry name" value="CUTICLE"/>
</dbReference>
<dbReference type="Proteomes" id="UP000008711">
    <property type="component" value="Unassembled WGS sequence"/>
</dbReference>
<keyword evidence="3" id="KW-0732">Signal</keyword>
<dbReference type="eggNOG" id="ENOG502TCU4">
    <property type="taxonomic scope" value="Eukaryota"/>
</dbReference>
<evidence type="ECO:0000313" key="4">
    <source>
        <dbReference type="EMBL" id="EDV52693.2"/>
    </source>
</evidence>
<gene>
    <name evidence="4" type="primary">Dere\GG13213</name>
    <name evidence="4" type="synonym">dere_GLEANR_13499</name>
    <name evidence="4" type="synonym">GG13213</name>
    <name evidence="4" type="ORF">Dere_GG13213</name>
</gene>
<dbReference type="PANTHER" id="PTHR10380">
    <property type="entry name" value="CUTICLE PROTEIN"/>
    <property type="match status" value="1"/>
</dbReference>
<evidence type="ECO:0000256" key="2">
    <source>
        <dbReference type="PROSITE-ProRule" id="PRU00497"/>
    </source>
</evidence>
<feature type="signal peptide" evidence="3">
    <location>
        <begin position="1"/>
        <end position="26"/>
    </location>
</feature>
<dbReference type="InterPro" id="IPR050468">
    <property type="entry name" value="Cuticle_Struct_Prot"/>
</dbReference>
<dbReference type="PANTHER" id="PTHR10380:SF233">
    <property type="entry name" value="CUTICULAR PROTEIN 47EB-RELATED"/>
    <property type="match status" value="1"/>
</dbReference>
<accession>B3NEC9</accession>
<dbReference type="HOGENOM" id="CLU_065450_6_1_1"/>
<reference evidence="4 5" key="2">
    <citation type="journal article" date="2008" name="Bioinformatics">
        <title>Assembly reconciliation.</title>
        <authorList>
            <person name="Zimin A.V."/>
            <person name="Smith D.R."/>
            <person name="Sutton G."/>
            <person name="Yorke J.A."/>
        </authorList>
    </citation>
    <scope>NUCLEOTIDE SEQUENCE [LARGE SCALE GENOMIC DNA]</scope>
    <source>
        <strain evidence="4 5">TSC#14021-0224.01</strain>
    </source>
</reference>
<evidence type="ECO:0000313" key="5">
    <source>
        <dbReference type="Proteomes" id="UP000008711"/>
    </source>
</evidence>
<dbReference type="InterPro" id="IPR000618">
    <property type="entry name" value="Insect_cuticle"/>
</dbReference>
<dbReference type="PROSITE" id="PS51155">
    <property type="entry name" value="CHIT_BIND_RR_2"/>
    <property type="match status" value="1"/>
</dbReference>
<evidence type="ECO:0000256" key="1">
    <source>
        <dbReference type="ARBA" id="ARBA00022460"/>
    </source>
</evidence>
<name>B3NEC9_DROER</name>
<proteinExistence type="predicted"/>
<feature type="chain" id="PRO_5006455264" evidence="3">
    <location>
        <begin position="27"/>
        <end position="145"/>
    </location>
</feature>
<dbReference type="GO" id="GO:0062129">
    <property type="term" value="C:chitin-based extracellular matrix"/>
    <property type="evidence" value="ECO:0007669"/>
    <property type="project" value="TreeGrafter"/>
</dbReference>
<dbReference type="OrthoDB" id="8123782at2759"/>
<keyword evidence="1 2" id="KW-0193">Cuticle</keyword>
<dbReference type="EMBL" id="CH954178">
    <property type="protein sequence ID" value="EDV52693.2"/>
    <property type="molecule type" value="Genomic_DNA"/>
</dbReference>
<keyword evidence="5" id="KW-1185">Reference proteome</keyword>
<protein>
    <submittedName>
        <fullName evidence="4">Uncharacterized protein</fullName>
    </submittedName>
</protein>
<organism evidence="4 5">
    <name type="scientific">Drosophila erecta</name>
    <name type="common">Fruit fly</name>
    <dbReference type="NCBI Taxonomy" id="7220"/>
    <lineage>
        <taxon>Eukaryota</taxon>
        <taxon>Metazoa</taxon>
        <taxon>Ecdysozoa</taxon>
        <taxon>Arthropoda</taxon>
        <taxon>Hexapoda</taxon>
        <taxon>Insecta</taxon>
        <taxon>Pterygota</taxon>
        <taxon>Neoptera</taxon>
        <taxon>Endopterygota</taxon>
        <taxon>Diptera</taxon>
        <taxon>Brachycera</taxon>
        <taxon>Muscomorpha</taxon>
        <taxon>Ephydroidea</taxon>
        <taxon>Drosophilidae</taxon>
        <taxon>Drosophila</taxon>
        <taxon>Sophophora</taxon>
    </lineage>
</organism>